<reference evidence="1 2" key="1">
    <citation type="submission" date="2013-09" db="EMBL/GenBank/DDBJ databases">
        <title>Corchorus capsularis genome sequencing.</title>
        <authorList>
            <person name="Alam M."/>
            <person name="Haque M.S."/>
            <person name="Islam M.S."/>
            <person name="Emdad E.M."/>
            <person name="Islam M.M."/>
            <person name="Ahmed B."/>
            <person name="Halim A."/>
            <person name="Hossen Q.M.M."/>
            <person name="Hossain M.Z."/>
            <person name="Ahmed R."/>
            <person name="Khan M.M."/>
            <person name="Islam R."/>
            <person name="Rashid M.M."/>
            <person name="Khan S.A."/>
            <person name="Rahman M.S."/>
            <person name="Alam M."/>
        </authorList>
    </citation>
    <scope>NUCLEOTIDE SEQUENCE [LARGE SCALE GENOMIC DNA]</scope>
    <source>
        <strain evidence="2">cv. CVL-1</strain>
        <tissue evidence="1">Whole seedling</tissue>
    </source>
</reference>
<protein>
    <submittedName>
        <fullName evidence="1">Uncharacterized protein</fullName>
    </submittedName>
</protein>
<accession>A0A1R3K6W6</accession>
<sequence length="34" mass="3841">MSTATLLDKLTKCADRHVARQAEKICRPPRRSTS</sequence>
<dbReference type="AlphaFoldDB" id="A0A1R3K6W6"/>
<organism evidence="1 2">
    <name type="scientific">Corchorus capsularis</name>
    <name type="common">Jute</name>
    <dbReference type="NCBI Taxonomy" id="210143"/>
    <lineage>
        <taxon>Eukaryota</taxon>
        <taxon>Viridiplantae</taxon>
        <taxon>Streptophyta</taxon>
        <taxon>Embryophyta</taxon>
        <taxon>Tracheophyta</taxon>
        <taxon>Spermatophyta</taxon>
        <taxon>Magnoliopsida</taxon>
        <taxon>eudicotyledons</taxon>
        <taxon>Gunneridae</taxon>
        <taxon>Pentapetalae</taxon>
        <taxon>rosids</taxon>
        <taxon>malvids</taxon>
        <taxon>Malvales</taxon>
        <taxon>Malvaceae</taxon>
        <taxon>Grewioideae</taxon>
        <taxon>Apeibeae</taxon>
        <taxon>Corchorus</taxon>
    </lineage>
</organism>
<dbReference type="Proteomes" id="UP000188268">
    <property type="component" value="Unassembled WGS sequence"/>
</dbReference>
<proteinExistence type="predicted"/>
<name>A0A1R3K6W6_COCAP</name>
<comment type="caution">
    <text evidence="1">The sequence shown here is derived from an EMBL/GenBank/DDBJ whole genome shotgun (WGS) entry which is preliminary data.</text>
</comment>
<keyword evidence="2" id="KW-1185">Reference proteome</keyword>
<dbReference type="Gramene" id="OMP02796">
    <property type="protein sequence ID" value="OMP02796"/>
    <property type="gene ID" value="CCACVL1_02691"/>
</dbReference>
<evidence type="ECO:0000313" key="2">
    <source>
        <dbReference type="Proteomes" id="UP000188268"/>
    </source>
</evidence>
<dbReference type="EMBL" id="AWWV01006164">
    <property type="protein sequence ID" value="OMP02796.1"/>
    <property type="molecule type" value="Genomic_DNA"/>
</dbReference>
<evidence type="ECO:0000313" key="1">
    <source>
        <dbReference type="EMBL" id="OMP02796.1"/>
    </source>
</evidence>
<gene>
    <name evidence="1" type="ORF">CCACVL1_02691</name>
</gene>